<organism evidence="1 2">
    <name type="scientific">Euplotes crassus</name>
    <dbReference type="NCBI Taxonomy" id="5936"/>
    <lineage>
        <taxon>Eukaryota</taxon>
        <taxon>Sar</taxon>
        <taxon>Alveolata</taxon>
        <taxon>Ciliophora</taxon>
        <taxon>Intramacronucleata</taxon>
        <taxon>Spirotrichea</taxon>
        <taxon>Hypotrichia</taxon>
        <taxon>Euplotida</taxon>
        <taxon>Euplotidae</taxon>
        <taxon>Moneuplotes</taxon>
    </lineage>
</organism>
<sequence length="48" mass="5656">MHILNRSLHLLFKILKTPHQLRMVLKTRLPSISVMILLKPRLGLQSNR</sequence>
<dbReference type="Proteomes" id="UP001295684">
    <property type="component" value="Unassembled WGS sequence"/>
</dbReference>
<evidence type="ECO:0000313" key="2">
    <source>
        <dbReference type="Proteomes" id="UP001295684"/>
    </source>
</evidence>
<reference evidence="1" key="1">
    <citation type="submission" date="2023-07" db="EMBL/GenBank/DDBJ databases">
        <authorList>
            <consortium name="AG Swart"/>
            <person name="Singh M."/>
            <person name="Singh A."/>
            <person name="Seah K."/>
            <person name="Emmerich C."/>
        </authorList>
    </citation>
    <scope>NUCLEOTIDE SEQUENCE</scope>
    <source>
        <strain evidence="1">DP1</strain>
    </source>
</reference>
<dbReference type="AlphaFoldDB" id="A0AAD1XSL1"/>
<gene>
    <name evidence="1" type="ORF">ECRASSUSDP1_LOCUS19479</name>
</gene>
<protein>
    <submittedName>
        <fullName evidence="1">Uncharacterized protein</fullName>
    </submittedName>
</protein>
<dbReference type="EMBL" id="CAMPGE010019776">
    <property type="protein sequence ID" value="CAI2378087.1"/>
    <property type="molecule type" value="Genomic_DNA"/>
</dbReference>
<keyword evidence="2" id="KW-1185">Reference proteome</keyword>
<proteinExistence type="predicted"/>
<comment type="caution">
    <text evidence="1">The sequence shown here is derived from an EMBL/GenBank/DDBJ whole genome shotgun (WGS) entry which is preliminary data.</text>
</comment>
<accession>A0AAD1XSL1</accession>
<evidence type="ECO:0000313" key="1">
    <source>
        <dbReference type="EMBL" id="CAI2378087.1"/>
    </source>
</evidence>
<name>A0AAD1XSL1_EUPCR</name>